<feature type="domain" description="Reverse transcriptase Ty1/copia-type" evidence="1">
    <location>
        <begin position="31"/>
        <end position="87"/>
    </location>
</feature>
<dbReference type="AlphaFoldDB" id="A0A699JUK6"/>
<sequence>KWVLVPRPANVNVVRSMWLFKHKFNADGSLSSLVVKSATIRTVLSLAVSCDWPIHQLDVQIAFLLGHLSETVCMHHPSGFADPNKPNYRIIASIHSEFAITDFGSLNYFLESKLGSDGDPVNDPTLYRNLAGALQYLTFTRPNLSYAVQHVCLYMHDPRDPHFTALNILCYVCGTLYYGLQLHVSSTTQLSAYTDAD</sequence>
<feature type="non-terminal residue" evidence="2">
    <location>
        <position position="1"/>
    </location>
</feature>
<proteinExistence type="predicted"/>
<dbReference type="PANTHER" id="PTHR11439">
    <property type="entry name" value="GAG-POL-RELATED RETROTRANSPOSON"/>
    <property type="match status" value="1"/>
</dbReference>
<evidence type="ECO:0000259" key="1">
    <source>
        <dbReference type="Pfam" id="PF07727"/>
    </source>
</evidence>
<reference evidence="2" key="1">
    <citation type="journal article" date="2019" name="Sci. Rep.">
        <title>Draft genome of Tanacetum cinerariifolium, the natural source of mosquito coil.</title>
        <authorList>
            <person name="Yamashiro T."/>
            <person name="Shiraishi A."/>
            <person name="Satake H."/>
            <person name="Nakayama K."/>
        </authorList>
    </citation>
    <scope>NUCLEOTIDE SEQUENCE</scope>
</reference>
<name>A0A699JUK6_TANCI</name>
<evidence type="ECO:0000313" key="2">
    <source>
        <dbReference type="EMBL" id="GFA54432.1"/>
    </source>
</evidence>
<dbReference type="InterPro" id="IPR013103">
    <property type="entry name" value="RVT_2"/>
</dbReference>
<organism evidence="2">
    <name type="scientific">Tanacetum cinerariifolium</name>
    <name type="common">Dalmatian daisy</name>
    <name type="synonym">Chrysanthemum cinerariifolium</name>
    <dbReference type="NCBI Taxonomy" id="118510"/>
    <lineage>
        <taxon>Eukaryota</taxon>
        <taxon>Viridiplantae</taxon>
        <taxon>Streptophyta</taxon>
        <taxon>Embryophyta</taxon>
        <taxon>Tracheophyta</taxon>
        <taxon>Spermatophyta</taxon>
        <taxon>Magnoliopsida</taxon>
        <taxon>eudicotyledons</taxon>
        <taxon>Gunneridae</taxon>
        <taxon>Pentapetalae</taxon>
        <taxon>asterids</taxon>
        <taxon>campanulids</taxon>
        <taxon>Asterales</taxon>
        <taxon>Asteraceae</taxon>
        <taxon>Asteroideae</taxon>
        <taxon>Anthemideae</taxon>
        <taxon>Anthemidinae</taxon>
        <taxon>Tanacetum</taxon>
    </lineage>
</organism>
<gene>
    <name evidence="2" type="ORF">Tci_626404</name>
</gene>
<dbReference type="Pfam" id="PF07727">
    <property type="entry name" value="RVT_2"/>
    <property type="match status" value="1"/>
</dbReference>
<dbReference type="PANTHER" id="PTHR11439:SF524">
    <property type="entry name" value="RNA-DIRECTED DNA POLYMERASE, PROTEIN KINASE RLK-PELLE-DLSV FAMILY"/>
    <property type="match status" value="1"/>
</dbReference>
<comment type="caution">
    <text evidence="2">The sequence shown here is derived from an EMBL/GenBank/DDBJ whole genome shotgun (WGS) entry which is preliminary data.</text>
</comment>
<protein>
    <recommendedName>
        <fullName evidence="1">Reverse transcriptase Ty1/copia-type domain-containing protein</fullName>
    </recommendedName>
</protein>
<accession>A0A699JUK6</accession>
<dbReference type="EMBL" id="BKCJ010442791">
    <property type="protein sequence ID" value="GFA54432.1"/>
    <property type="molecule type" value="Genomic_DNA"/>
</dbReference>